<dbReference type="PROSITE" id="PS50157">
    <property type="entry name" value="ZINC_FINGER_C2H2_2"/>
    <property type="match status" value="1"/>
</dbReference>
<dbReference type="SUPFAM" id="SSF57667">
    <property type="entry name" value="beta-beta-alpha zinc fingers"/>
    <property type="match status" value="1"/>
</dbReference>
<sequence>MKIHTGERLYKCKVCGERLYRCEVCCYAYSQSVSLKTHMKMHAGESVQVLGVGLCILPEWSLERTRENTYM</sequence>
<keyword evidence="2 4" id="KW-0863">Zinc-finger</keyword>
<keyword evidence="3" id="KW-0862">Zinc</keyword>
<dbReference type="InterPro" id="IPR036236">
    <property type="entry name" value="Znf_C2H2_sf"/>
</dbReference>
<evidence type="ECO:0000256" key="2">
    <source>
        <dbReference type="ARBA" id="ARBA00022771"/>
    </source>
</evidence>
<dbReference type="FunFam" id="3.30.160.60:FF:000446">
    <property type="entry name" value="Zinc finger protein"/>
    <property type="match status" value="1"/>
</dbReference>
<evidence type="ECO:0000259" key="5">
    <source>
        <dbReference type="PROSITE" id="PS50157"/>
    </source>
</evidence>
<proteinExistence type="predicted"/>
<reference evidence="6" key="2">
    <citation type="submission" date="2020-11" db="EMBL/GenBank/DDBJ databases">
        <authorList>
            <person name="McCartney M.A."/>
            <person name="Auch B."/>
            <person name="Kono T."/>
            <person name="Mallez S."/>
            <person name="Becker A."/>
            <person name="Gohl D.M."/>
            <person name="Silverstein K.A.T."/>
            <person name="Koren S."/>
            <person name="Bechman K.B."/>
            <person name="Herman A."/>
            <person name="Abrahante J.E."/>
            <person name="Garbe J."/>
        </authorList>
    </citation>
    <scope>NUCLEOTIDE SEQUENCE</scope>
    <source>
        <strain evidence="6">Duluth1</strain>
        <tissue evidence="6">Whole animal</tissue>
    </source>
</reference>
<dbReference type="InterPro" id="IPR013087">
    <property type="entry name" value="Znf_C2H2_type"/>
</dbReference>
<dbReference type="Gene3D" id="3.30.160.60">
    <property type="entry name" value="Classic Zinc Finger"/>
    <property type="match status" value="2"/>
</dbReference>
<evidence type="ECO:0000256" key="3">
    <source>
        <dbReference type="ARBA" id="ARBA00022833"/>
    </source>
</evidence>
<evidence type="ECO:0000256" key="1">
    <source>
        <dbReference type="ARBA" id="ARBA00022723"/>
    </source>
</evidence>
<dbReference type="PROSITE" id="PS00028">
    <property type="entry name" value="ZINC_FINGER_C2H2_1"/>
    <property type="match status" value="1"/>
</dbReference>
<evidence type="ECO:0000313" key="6">
    <source>
        <dbReference type="EMBL" id="KAH3815270.1"/>
    </source>
</evidence>
<gene>
    <name evidence="6" type="ORF">DPMN_143792</name>
</gene>
<dbReference type="SMART" id="SM00355">
    <property type="entry name" value="ZnF_C2H2"/>
    <property type="match status" value="1"/>
</dbReference>
<comment type="caution">
    <text evidence="6">The sequence shown here is derived from an EMBL/GenBank/DDBJ whole genome shotgun (WGS) entry which is preliminary data.</text>
</comment>
<dbReference type="Proteomes" id="UP000828390">
    <property type="component" value="Unassembled WGS sequence"/>
</dbReference>
<accession>A0A9D4JKC4</accession>
<feature type="domain" description="C2H2-type" evidence="5">
    <location>
        <begin position="20"/>
        <end position="47"/>
    </location>
</feature>
<dbReference type="GO" id="GO:0008270">
    <property type="term" value="F:zinc ion binding"/>
    <property type="evidence" value="ECO:0007669"/>
    <property type="project" value="UniProtKB-KW"/>
</dbReference>
<organism evidence="6 7">
    <name type="scientific">Dreissena polymorpha</name>
    <name type="common">Zebra mussel</name>
    <name type="synonym">Mytilus polymorpha</name>
    <dbReference type="NCBI Taxonomy" id="45954"/>
    <lineage>
        <taxon>Eukaryota</taxon>
        <taxon>Metazoa</taxon>
        <taxon>Spiralia</taxon>
        <taxon>Lophotrochozoa</taxon>
        <taxon>Mollusca</taxon>
        <taxon>Bivalvia</taxon>
        <taxon>Autobranchia</taxon>
        <taxon>Heteroconchia</taxon>
        <taxon>Euheterodonta</taxon>
        <taxon>Imparidentia</taxon>
        <taxon>Neoheterodontei</taxon>
        <taxon>Myida</taxon>
        <taxon>Dreissenoidea</taxon>
        <taxon>Dreissenidae</taxon>
        <taxon>Dreissena</taxon>
    </lineage>
</organism>
<dbReference type="AlphaFoldDB" id="A0A9D4JKC4"/>
<keyword evidence="1" id="KW-0479">Metal-binding</keyword>
<evidence type="ECO:0000313" key="7">
    <source>
        <dbReference type="Proteomes" id="UP000828390"/>
    </source>
</evidence>
<keyword evidence="7" id="KW-1185">Reference proteome</keyword>
<dbReference type="EMBL" id="JAIWYP010000006">
    <property type="protein sequence ID" value="KAH3815270.1"/>
    <property type="molecule type" value="Genomic_DNA"/>
</dbReference>
<protein>
    <recommendedName>
        <fullName evidence="5">C2H2-type domain-containing protein</fullName>
    </recommendedName>
</protein>
<reference evidence="6" key="1">
    <citation type="journal article" date="2019" name="bioRxiv">
        <title>The Genome of the Zebra Mussel, Dreissena polymorpha: A Resource for Invasive Species Research.</title>
        <authorList>
            <person name="McCartney M.A."/>
            <person name="Auch B."/>
            <person name="Kono T."/>
            <person name="Mallez S."/>
            <person name="Zhang Y."/>
            <person name="Obille A."/>
            <person name="Becker A."/>
            <person name="Abrahante J.E."/>
            <person name="Garbe J."/>
            <person name="Badalamenti J.P."/>
            <person name="Herman A."/>
            <person name="Mangelson H."/>
            <person name="Liachko I."/>
            <person name="Sullivan S."/>
            <person name="Sone E.D."/>
            <person name="Koren S."/>
            <person name="Silverstein K.A.T."/>
            <person name="Beckman K.B."/>
            <person name="Gohl D.M."/>
        </authorList>
    </citation>
    <scope>NUCLEOTIDE SEQUENCE</scope>
    <source>
        <strain evidence="6">Duluth1</strain>
        <tissue evidence="6">Whole animal</tissue>
    </source>
</reference>
<evidence type="ECO:0000256" key="4">
    <source>
        <dbReference type="PROSITE-ProRule" id="PRU00042"/>
    </source>
</evidence>
<name>A0A9D4JKC4_DREPO</name>